<keyword evidence="3" id="KW-1185">Reference proteome</keyword>
<dbReference type="Proteomes" id="UP001595859">
    <property type="component" value="Unassembled WGS sequence"/>
</dbReference>
<evidence type="ECO:0000313" key="2">
    <source>
        <dbReference type="EMBL" id="MFC4858558.1"/>
    </source>
</evidence>
<name>A0ABV9SDL7_9PSEU</name>
<dbReference type="SUPFAM" id="SSF53474">
    <property type="entry name" value="alpha/beta-Hydrolases"/>
    <property type="match status" value="1"/>
</dbReference>
<accession>A0ABV9SDL7</accession>
<dbReference type="InterPro" id="IPR022742">
    <property type="entry name" value="Hydrolase_4"/>
</dbReference>
<dbReference type="Gene3D" id="3.40.50.1820">
    <property type="entry name" value="alpha/beta hydrolase"/>
    <property type="match status" value="1"/>
</dbReference>
<organism evidence="2 3">
    <name type="scientific">Actinophytocola glycyrrhizae</name>
    <dbReference type="NCBI Taxonomy" id="2044873"/>
    <lineage>
        <taxon>Bacteria</taxon>
        <taxon>Bacillati</taxon>
        <taxon>Actinomycetota</taxon>
        <taxon>Actinomycetes</taxon>
        <taxon>Pseudonocardiales</taxon>
        <taxon>Pseudonocardiaceae</taxon>
    </lineage>
</organism>
<dbReference type="GO" id="GO:0016787">
    <property type="term" value="F:hydrolase activity"/>
    <property type="evidence" value="ECO:0007669"/>
    <property type="project" value="UniProtKB-KW"/>
</dbReference>
<dbReference type="EMBL" id="JBHSIS010000022">
    <property type="protein sequence ID" value="MFC4858558.1"/>
    <property type="molecule type" value="Genomic_DNA"/>
</dbReference>
<dbReference type="Pfam" id="PF12146">
    <property type="entry name" value="Hydrolase_4"/>
    <property type="match status" value="1"/>
</dbReference>
<feature type="domain" description="Serine aminopeptidase S33" evidence="1">
    <location>
        <begin position="57"/>
        <end position="207"/>
    </location>
</feature>
<sequence>MNVAEPGSADVAVLLPGTGSDDTFVRSVFEAPFAAVCVRAVTPAPVPGPLLAEASFAALDEAAERHPVIAGGVSFGAHLAAEWALANPDRCAGLVLALPGWHGDPGDAPGAVSARVSADLVRSRGVEGALAVATDGVPRWLADELTRSWRGHGDGLAGSLSAAADRQAPTLAALSRLDVPTGIATCTDDPVHPTTVAEEWLKALPRATMCTTRLDIVGTDPEALGRAAVLAWLRAGGLT</sequence>
<dbReference type="InterPro" id="IPR029058">
    <property type="entry name" value="AB_hydrolase_fold"/>
</dbReference>
<proteinExistence type="predicted"/>
<keyword evidence="2" id="KW-0378">Hydrolase</keyword>
<reference evidence="3" key="1">
    <citation type="journal article" date="2019" name="Int. J. Syst. Evol. Microbiol.">
        <title>The Global Catalogue of Microorganisms (GCM) 10K type strain sequencing project: providing services to taxonomists for standard genome sequencing and annotation.</title>
        <authorList>
            <consortium name="The Broad Institute Genomics Platform"/>
            <consortium name="The Broad Institute Genome Sequencing Center for Infectious Disease"/>
            <person name="Wu L."/>
            <person name="Ma J."/>
        </authorList>
    </citation>
    <scope>NUCLEOTIDE SEQUENCE [LARGE SCALE GENOMIC DNA]</scope>
    <source>
        <strain evidence="3">ZS-22-S1</strain>
    </source>
</reference>
<evidence type="ECO:0000259" key="1">
    <source>
        <dbReference type="Pfam" id="PF12146"/>
    </source>
</evidence>
<evidence type="ECO:0000313" key="3">
    <source>
        <dbReference type="Proteomes" id="UP001595859"/>
    </source>
</evidence>
<gene>
    <name evidence="2" type="ORF">ACFPCV_34105</name>
</gene>
<comment type="caution">
    <text evidence="2">The sequence shown here is derived from an EMBL/GenBank/DDBJ whole genome shotgun (WGS) entry which is preliminary data.</text>
</comment>
<protein>
    <submittedName>
        <fullName evidence="2">Alpha/beta fold hydrolase</fullName>
    </submittedName>
</protein>
<dbReference type="RefSeq" id="WP_378061076.1">
    <property type="nucleotide sequence ID" value="NZ_JBHSIS010000022.1"/>
</dbReference>